<keyword evidence="1" id="KW-0805">Transcription regulation</keyword>
<protein>
    <recommendedName>
        <fullName evidence="4">HTH araC/xylS-type domain-containing protein</fullName>
    </recommendedName>
</protein>
<dbReference type="InterPro" id="IPR014710">
    <property type="entry name" value="RmlC-like_jellyroll"/>
</dbReference>
<dbReference type="Pfam" id="PF02311">
    <property type="entry name" value="AraC_binding"/>
    <property type="match status" value="1"/>
</dbReference>
<dbReference type="OrthoDB" id="328780at2"/>
<evidence type="ECO:0000256" key="2">
    <source>
        <dbReference type="ARBA" id="ARBA00023125"/>
    </source>
</evidence>
<organism evidence="5 6">
    <name type="scientific">Marispirochaeta aestuarii</name>
    <dbReference type="NCBI Taxonomy" id="1963862"/>
    <lineage>
        <taxon>Bacteria</taxon>
        <taxon>Pseudomonadati</taxon>
        <taxon>Spirochaetota</taxon>
        <taxon>Spirochaetia</taxon>
        <taxon>Spirochaetales</taxon>
        <taxon>Spirochaetaceae</taxon>
        <taxon>Marispirochaeta</taxon>
    </lineage>
</organism>
<evidence type="ECO:0000256" key="3">
    <source>
        <dbReference type="ARBA" id="ARBA00023163"/>
    </source>
</evidence>
<dbReference type="PRINTS" id="PR00032">
    <property type="entry name" value="HTHARAC"/>
</dbReference>
<evidence type="ECO:0000259" key="4">
    <source>
        <dbReference type="PROSITE" id="PS01124"/>
    </source>
</evidence>
<keyword evidence="3" id="KW-0804">Transcription</keyword>
<dbReference type="Gene3D" id="2.60.120.10">
    <property type="entry name" value="Jelly Rolls"/>
    <property type="match status" value="1"/>
</dbReference>
<dbReference type="InterPro" id="IPR037923">
    <property type="entry name" value="HTH-like"/>
</dbReference>
<dbReference type="InterPro" id="IPR009057">
    <property type="entry name" value="Homeodomain-like_sf"/>
</dbReference>
<dbReference type="SMART" id="SM00342">
    <property type="entry name" value="HTH_ARAC"/>
    <property type="match status" value="1"/>
</dbReference>
<dbReference type="PROSITE" id="PS01124">
    <property type="entry name" value="HTH_ARAC_FAMILY_2"/>
    <property type="match status" value="1"/>
</dbReference>
<dbReference type="InterPro" id="IPR020449">
    <property type="entry name" value="Tscrpt_reg_AraC-type_HTH"/>
</dbReference>
<dbReference type="InterPro" id="IPR003313">
    <property type="entry name" value="AraC-bd"/>
</dbReference>
<dbReference type="Proteomes" id="UP000192343">
    <property type="component" value="Unassembled WGS sequence"/>
</dbReference>
<keyword evidence="2" id="KW-0238">DNA-binding</keyword>
<dbReference type="STRING" id="1963862.B4O97_16135"/>
<proteinExistence type="predicted"/>
<dbReference type="Gene3D" id="1.10.10.60">
    <property type="entry name" value="Homeodomain-like"/>
    <property type="match status" value="2"/>
</dbReference>
<gene>
    <name evidence="5" type="ORF">B4O97_16135</name>
</gene>
<comment type="caution">
    <text evidence="5">The sequence shown here is derived from an EMBL/GenBank/DDBJ whole genome shotgun (WGS) entry which is preliminary data.</text>
</comment>
<evidence type="ECO:0000313" key="6">
    <source>
        <dbReference type="Proteomes" id="UP000192343"/>
    </source>
</evidence>
<dbReference type="PROSITE" id="PS00041">
    <property type="entry name" value="HTH_ARAC_FAMILY_1"/>
    <property type="match status" value="1"/>
</dbReference>
<dbReference type="SUPFAM" id="SSF46689">
    <property type="entry name" value="Homeodomain-like"/>
    <property type="match status" value="2"/>
</dbReference>
<dbReference type="RefSeq" id="WP_083052417.1">
    <property type="nucleotide sequence ID" value="NZ_CAXXQO010000004.1"/>
</dbReference>
<sequence length="283" mass="33454">MTIKEAVFVYHLREPDEMQWHSRFHYHGSDEYEVHYFLGGQGRFLNGNQRFILEPGSLFISPPGVRHRIEASDTEDPISYYALLLQVDDEDGELRSLLEQDLNWQRCYRIGNTYRFFFEELREKALSAAAYMQMSAVHQLVSFIYLLMGGDSSLRQGNTENIHIEKALMHMQNSVFKRTSLKSLAGRLRISEEHLIRLFRHKLKTTPMKYLTKLRIEAATSMLISSDMYIYQIAERLQFNSEFHFSRVFKKYTGRSPKNYRNLYRQLIGQSPEHESILYINTQ</sequence>
<dbReference type="PANTHER" id="PTHR43280:SF2">
    <property type="entry name" value="HTH-TYPE TRANSCRIPTIONAL REGULATOR EXSA"/>
    <property type="match status" value="1"/>
</dbReference>
<dbReference type="PANTHER" id="PTHR43280">
    <property type="entry name" value="ARAC-FAMILY TRANSCRIPTIONAL REGULATOR"/>
    <property type="match status" value="1"/>
</dbReference>
<dbReference type="GO" id="GO:0003700">
    <property type="term" value="F:DNA-binding transcription factor activity"/>
    <property type="evidence" value="ECO:0007669"/>
    <property type="project" value="InterPro"/>
</dbReference>
<dbReference type="EMBL" id="MWQY01000021">
    <property type="protein sequence ID" value="ORC32688.1"/>
    <property type="molecule type" value="Genomic_DNA"/>
</dbReference>
<reference evidence="5 6" key="1">
    <citation type="submission" date="2017-03" db="EMBL/GenBank/DDBJ databases">
        <title>Draft Genome sequence of Marispirochaeta sp. strain JC444.</title>
        <authorList>
            <person name="Shivani Y."/>
            <person name="Subhash Y."/>
            <person name="Sasikala C."/>
            <person name="Ramana C."/>
        </authorList>
    </citation>
    <scope>NUCLEOTIDE SEQUENCE [LARGE SCALE GENOMIC DNA]</scope>
    <source>
        <strain evidence="5 6">JC444</strain>
    </source>
</reference>
<evidence type="ECO:0000256" key="1">
    <source>
        <dbReference type="ARBA" id="ARBA00023015"/>
    </source>
</evidence>
<dbReference type="SUPFAM" id="SSF51215">
    <property type="entry name" value="Regulatory protein AraC"/>
    <property type="match status" value="1"/>
</dbReference>
<name>A0A1Y1RVN5_9SPIO</name>
<dbReference type="InterPro" id="IPR018060">
    <property type="entry name" value="HTH_AraC"/>
</dbReference>
<keyword evidence="6" id="KW-1185">Reference proteome</keyword>
<dbReference type="GO" id="GO:0043565">
    <property type="term" value="F:sequence-specific DNA binding"/>
    <property type="evidence" value="ECO:0007669"/>
    <property type="project" value="InterPro"/>
</dbReference>
<accession>A0A1Y1RVN5</accession>
<feature type="domain" description="HTH araC/xylS-type" evidence="4">
    <location>
        <begin position="165"/>
        <end position="263"/>
    </location>
</feature>
<dbReference type="Pfam" id="PF12833">
    <property type="entry name" value="HTH_18"/>
    <property type="match status" value="1"/>
</dbReference>
<dbReference type="InterPro" id="IPR018062">
    <property type="entry name" value="HTH_AraC-typ_CS"/>
</dbReference>
<evidence type="ECO:0000313" key="5">
    <source>
        <dbReference type="EMBL" id="ORC32688.1"/>
    </source>
</evidence>
<dbReference type="AlphaFoldDB" id="A0A1Y1RVN5"/>